<dbReference type="AlphaFoldDB" id="A0A1G8UEM1"/>
<reference evidence="4" key="1">
    <citation type="submission" date="2016-10" db="EMBL/GenBank/DDBJ databases">
        <authorList>
            <person name="Varghese N."/>
            <person name="Submissions S."/>
        </authorList>
    </citation>
    <scope>NUCLEOTIDE SEQUENCE [LARGE SCALE GENOMIC DNA]</scope>
    <source>
        <strain evidence="4">DSM 4771</strain>
    </source>
</reference>
<feature type="compositionally biased region" description="Acidic residues" evidence="1">
    <location>
        <begin position="24"/>
        <end position="75"/>
    </location>
</feature>
<evidence type="ECO:0000313" key="3">
    <source>
        <dbReference type="EMBL" id="SDJ51460.1"/>
    </source>
</evidence>
<evidence type="ECO:0008006" key="5">
    <source>
        <dbReference type="Google" id="ProtNLM"/>
    </source>
</evidence>
<organism evidence="3 4">
    <name type="scientific">Salimicrobium halophilum</name>
    <dbReference type="NCBI Taxonomy" id="86666"/>
    <lineage>
        <taxon>Bacteria</taxon>
        <taxon>Bacillati</taxon>
        <taxon>Bacillota</taxon>
        <taxon>Bacilli</taxon>
        <taxon>Bacillales</taxon>
        <taxon>Bacillaceae</taxon>
        <taxon>Salimicrobium</taxon>
    </lineage>
</organism>
<proteinExistence type="predicted"/>
<dbReference type="RefSeq" id="WP_093193896.1">
    <property type="nucleotide sequence ID" value="NZ_FNEV01000006.1"/>
</dbReference>
<gene>
    <name evidence="3" type="ORF">SAMN04490247_2176</name>
</gene>
<dbReference type="STRING" id="86666.SAMN04490247_2176"/>
<dbReference type="Proteomes" id="UP000199225">
    <property type="component" value="Unassembled WGS sequence"/>
</dbReference>
<evidence type="ECO:0000313" key="4">
    <source>
        <dbReference type="Proteomes" id="UP000199225"/>
    </source>
</evidence>
<keyword evidence="4" id="KW-1185">Reference proteome</keyword>
<dbReference type="EMBL" id="FNEV01000006">
    <property type="protein sequence ID" value="SDJ51460.1"/>
    <property type="molecule type" value="Genomic_DNA"/>
</dbReference>
<protein>
    <recommendedName>
        <fullName evidence="5">DUF4352 domain-containing protein</fullName>
    </recommendedName>
</protein>
<feature type="region of interest" description="Disordered" evidence="1">
    <location>
        <begin position="21"/>
        <end position="78"/>
    </location>
</feature>
<accession>A0A1G8UEM1</accession>
<evidence type="ECO:0000256" key="1">
    <source>
        <dbReference type="SAM" id="MobiDB-lite"/>
    </source>
</evidence>
<feature type="chain" id="PRO_5038792651" description="DUF4352 domain-containing protein" evidence="2">
    <location>
        <begin position="21"/>
        <end position="242"/>
    </location>
</feature>
<name>A0A1G8UEM1_9BACI</name>
<feature type="signal peptide" evidence="2">
    <location>
        <begin position="1"/>
        <end position="20"/>
    </location>
</feature>
<dbReference type="PROSITE" id="PS51257">
    <property type="entry name" value="PROKAR_LIPOPROTEIN"/>
    <property type="match status" value="1"/>
</dbReference>
<dbReference type="OrthoDB" id="2869578at2"/>
<evidence type="ECO:0000256" key="2">
    <source>
        <dbReference type="SAM" id="SignalP"/>
    </source>
</evidence>
<keyword evidence="2" id="KW-0732">Signal</keyword>
<sequence length="242" mass="27289">MKKYVMILIASFAIILSACGGNGEESETSGDGTEDNQAEETEQNEETTSEETEPAEDEESEQDMEEESPSEEDGTLTEVGESIEETNYTVELMKINDETTTLTQGPLEITIDSAKVLKISDMSDGFKEETSMYAQQEIGDEYQYLQLVYSVENTEDKDIMWNGLKDIVTDQKEQVSVQMNDMLVDDSDMESDFLGKVKRDYLDGVILENPDISNLRIIFGNVMNADSYETISEEVEHEMTFE</sequence>